<reference evidence="2 3" key="1">
    <citation type="submission" date="2014-09" db="EMBL/GenBank/DDBJ databases">
        <title>Sporocytophaga myxococcoides PG-01 genome sequencing.</title>
        <authorList>
            <person name="Liu L."/>
            <person name="Gao P.J."/>
            <person name="Chen G.J."/>
            <person name="Wang L.S."/>
        </authorList>
    </citation>
    <scope>NUCLEOTIDE SEQUENCE [LARGE SCALE GENOMIC DNA]</scope>
    <source>
        <strain evidence="2 3">PG-01</strain>
    </source>
</reference>
<gene>
    <name evidence="2" type="ORF">MYP_2138</name>
</gene>
<evidence type="ECO:0000313" key="2">
    <source>
        <dbReference type="EMBL" id="GAL84910.1"/>
    </source>
</evidence>
<dbReference type="eggNOG" id="COG5544">
    <property type="taxonomic scope" value="Bacteria"/>
</dbReference>
<evidence type="ECO:0008006" key="4">
    <source>
        <dbReference type="Google" id="ProtNLM"/>
    </source>
</evidence>
<proteinExistence type="predicted"/>
<name>A0A098LDB2_9BACT</name>
<evidence type="ECO:0000256" key="1">
    <source>
        <dbReference type="SAM" id="SignalP"/>
    </source>
</evidence>
<dbReference type="OrthoDB" id="9803535at2"/>
<dbReference type="Pfam" id="PF10043">
    <property type="entry name" value="DUF2279"/>
    <property type="match status" value="1"/>
</dbReference>
<dbReference type="AlphaFoldDB" id="A0A098LDB2"/>
<keyword evidence="3" id="KW-1185">Reference proteome</keyword>
<dbReference type="RefSeq" id="WP_045462717.1">
    <property type="nucleotide sequence ID" value="NZ_BBLT01000004.1"/>
</dbReference>
<feature type="chain" id="PRO_5001944572" description="DUF2279 domain-containing protein" evidence="1">
    <location>
        <begin position="19"/>
        <end position="294"/>
    </location>
</feature>
<protein>
    <recommendedName>
        <fullName evidence="4">DUF2279 domain-containing protein</fullName>
    </recommendedName>
</protein>
<dbReference type="InterPro" id="IPR018736">
    <property type="entry name" value="DUF2279_periplasmic_lipo"/>
</dbReference>
<dbReference type="STRING" id="153721.MYP_2138"/>
<evidence type="ECO:0000313" key="3">
    <source>
        <dbReference type="Proteomes" id="UP000030185"/>
    </source>
</evidence>
<sequence length="294" mass="33818">MRIFILFFISLISFASTAQDTISAINKKRLIPVTTGIVGLYTASMIGLNELWYKNNPRSSFHFFDDSGEWKQMDKLGHATTSFHESRFAVDVLKWSGVPKKKAYIIGGLAGFVFQTPIEFLDAYSSEYGFSWTDVAANASGSALVIGQYLLWDELRIQPKFSFHKTKFAKERPNVLGKSLNEQLLKDYNGQSYWLSFNIHSFLPNKESRFPQWLNISLGYSAENMIYAQDVQNKAAGYDPYRQYFLSLDIDFTKIRTRSKVLNFIFDYGLNILHVPAPALEYSRKGFKFHPVYF</sequence>
<accession>A0A098LDB2</accession>
<feature type="signal peptide" evidence="1">
    <location>
        <begin position="1"/>
        <end position="18"/>
    </location>
</feature>
<comment type="caution">
    <text evidence="2">The sequence shown here is derived from an EMBL/GenBank/DDBJ whole genome shotgun (WGS) entry which is preliminary data.</text>
</comment>
<organism evidence="2 3">
    <name type="scientific">Sporocytophaga myxococcoides</name>
    <dbReference type="NCBI Taxonomy" id="153721"/>
    <lineage>
        <taxon>Bacteria</taxon>
        <taxon>Pseudomonadati</taxon>
        <taxon>Bacteroidota</taxon>
        <taxon>Cytophagia</taxon>
        <taxon>Cytophagales</taxon>
        <taxon>Cytophagaceae</taxon>
        <taxon>Sporocytophaga</taxon>
    </lineage>
</organism>
<dbReference type="EMBL" id="BBLT01000004">
    <property type="protein sequence ID" value="GAL84910.1"/>
    <property type="molecule type" value="Genomic_DNA"/>
</dbReference>
<dbReference type="Proteomes" id="UP000030185">
    <property type="component" value="Unassembled WGS sequence"/>
</dbReference>
<keyword evidence="1" id="KW-0732">Signal</keyword>